<name>A0ABV5L5K4_9ACTN</name>
<feature type="region of interest" description="Disordered" evidence="1">
    <location>
        <begin position="13"/>
        <end position="59"/>
    </location>
</feature>
<accession>A0ABV5L5K4</accession>
<gene>
    <name evidence="2" type="ORF">ACFFUA_08260</name>
</gene>
<sequence>LALLPWDALRPARRAARAPAGGTGAAGTGVPAGTVGAAPAPAPGSVPAAAEADRVEARP</sequence>
<feature type="compositionally biased region" description="Low complexity" evidence="1">
    <location>
        <begin position="28"/>
        <end position="50"/>
    </location>
</feature>
<keyword evidence="3" id="KW-1185">Reference proteome</keyword>
<dbReference type="Proteomes" id="UP001589753">
    <property type="component" value="Unassembled WGS sequence"/>
</dbReference>
<feature type="non-terminal residue" evidence="2">
    <location>
        <position position="1"/>
    </location>
</feature>
<organism evidence="2 3">
    <name type="scientific">Streptomyces heliomycini</name>
    <dbReference type="NCBI Taxonomy" id="284032"/>
    <lineage>
        <taxon>Bacteria</taxon>
        <taxon>Bacillati</taxon>
        <taxon>Actinomycetota</taxon>
        <taxon>Actinomycetes</taxon>
        <taxon>Kitasatosporales</taxon>
        <taxon>Streptomycetaceae</taxon>
        <taxon>Streptomyces</taxon>
    </lineage>
</organism>
<comment type="caution">
    <text evidence="2">The sequence shown here is derived from an EMBL/GenBank/DDBJ whole genome shotgun (WGS) entry which is preliminary data.</text>
</comment>
<evidence type="ECO:0000313" key="2">
    <source>
        <dbReference type="EMBL" id="MFB9347454.1"/>
    </source>
</evidence>
<evidence type="ECO:0000256" key="1">
    <source>
        <dbReference type="SAM" id="MobiDB-lite"/>
    </source>
</evidence>
<dbReference type="EMBL" id="JBHMDI010000013">
    <property type="protein sequence ID" value="MFB9347454.1"/>
    <property type="molecule type" value="Genomic_DNA"/>
</dbReference>
<protein>
    <submittedName>
        <fullName evidence="2">EamA family transporter RarD</fullName>
    </submittedName>
</protein>
<evidence type="ECO:0000313" key="3">
    <source>
        <dbReference type="Proteomes" id="UP001589753"/>
    </source>
</evidence>
<proteinExistence type="predicted"/>
<reference evidence="2 3" key="1">
    <citation type="submission" date="2024-09" db="EMBL/GenBank/DDBJ databases">
        <authorList>
            <person name="Sun Q."/>
            <person name="Mori K."/>
        </authorList>
    </citation>
    <scope>NUCLEOTIDE SEQUENCE [LARGE SCALE GENOMIC DNA]</scope>
    <source>
        <strain evidence="2 3">JCM 9767</strain>
    </source>
</reference>